<sequence>MTGKVIERYLGIDCSSTVLYPELPSFPSRKTFDSSHSLSKHLQETRSFAGFLLQIIRPLAIQVSYS</sequence>
<reference evidence="1 2" key="1">
    <citation type="submission" date="2019-06" db="EMBL/GenBank/DDBJ databases">
        <title>Genome Sequence of the Brown Rot Fungal Pathogen Monilinia laxa.</title>
        <authorList>
            <person name="De Miccolis Angelini R.M."/>
            <person name="Landi L."/>
            <person name="Abate D."/>
            <person name="Pollastro S."/>
            <person name="Romanazzi G."/>
            <person name="Faretra F."/>
        </authorList>
    </citation>
    <scope>NUCLEOTIDE SEQUENCE [LARGE SCALE GENOMIC DNA]</scope>
    <source>
        <strain evidence="1 2">Mlax316</strain>
    </source>
</reference>
<dbReference type="EMBL" id="VIGI01000003">
    <property type="protein sequence ID" value="KAB8302176.1"/>
    <property type="molecule type" value="Genomic_DNA"/>
</dbReference>
<protein>
    <submittedName>
        <fullName evidence="1">Uncharacterized protein</fullName>
    </submittedName>
</protein>
<organism evidence="1 2">
    <name type="scientific">Monilinia laxa</name>
    <name type="common">Brown rot fungus</name>
    <name type="synonym">Sclerotinia laxa</name>
    <dbReference type="NCBI Taxonomy" id="61186"/>
    <lineage>
        <taxon>Eukaryota</taxon>
        <taxon>Fungi</taxon>
        <taxon>Dikarya</taxon>
        <taxon>Ascomycota</taxon>
        <taxon>Pezizomycotina</taxon>
        <taxon>Leotiomycetes</taxon>
        <taxon>Helotiales</taxon>
        <taxon>Sclerotiniaceae</taxon>
        <taxon>Monilinia</taxon>
    </lineage>
</organism>
<evidence type="ECO:0000313" key="2">
    <source>
        <dbReference type="Proteomes" id="UP000326757"/>
    </source>
</evidence>
<comment type="caution">
    <text evidence="1">The sequence shown here is derived from an EMBL/GenBank/DDBJ whole genome shotgun (WGS) entry which is preliminary data.</text>
</comment>
<dbReference type="AlphaFoldDB" id="A0A5N6KEG9"/>
<proteinExistence type="predicted"/>
<keyword evidence="2" id="KW-1185">Reference proteome</keyword>
<gene>
    <name evidence="1" type="ORF">EYC80_005623</name>
</gene>
<dbReference type="Proteomes" id="UP000326757">
    <property type="component" value="Unassembled WGS sequence"/>
</dbReference>
<accession>A0A5N6KEG9</accession>
<name>A0A5N6KEG9_MONLA</name>
<evidence type="ECO:0000313" key="1">
    <source>
        <dbReference type="EMBL" id="KAB8302176.1"/>
    </source>
</evidence>